<reference evidence="6 7" key="1">
    <citation type="journal article" date="2024" name="Nat. Commun.">
        <title>Phylogenomics reveals the evolutionary origins of lichenization in chlorophyte algae.</title>
        <authorList>
            <person name="Puginier C."/>
            <person name="Libourel C."/>
            <person name="Otte J."/>
            <person name="Skaloud P."/>
            <person name="Haon M."/>
            <person name="Grisel S."/>
            <person name="Petersen M."/>
            <person name="Berrin J.G."/>
            <person name="Delaux P.M."/>
            <person name="Dal Grande F."/>
            <person name="Keller J."/>
        </authorList>
    </citation>
    <scope>NUCLEOTIDE SEQUENCE [LARGE SCALE GENOMIC DNA]</scope>
    <source>
        <strain evidence="6 7">SAG 2043</strain>
    </source>
</reference>
<evidence type="ECO:0000313" key="6">
    <source>
        <dbReference type="EMBL" id="KAK9817150.1"/>
    </source>
</evidence>
<dbReference type="PANTHER" id="PTHR21625:SF1">
    <property type="entry name" value="DYNEIN REGULATORY COMPLEX PROTEIN 1"/>
    <property type="match status" value="1"/>
</dbReference>
<protein>
    <recommendedName>
        <fullName evidence="8">Dynein regulatory complex protein 1/2 N-terminal domain-containing protein</fullName>
    </recommendedName>
</protein>
<dbReference type="GO" id="GO:0070286">
    <property type="term" value="P:axonemal dynein complex assembly"/>
    <property type="evidence" value="ECO:0007669"/>
    <property type="project" value="InterPro"/>
</dbReference>
<dbReference type="GO" id="GO:0005858">
    <property type="term" value="C:axonemal dynein complex"/>
    <property type="evidence" value="ECO:0007669"/>
    <property type="project" value="InterPro"/>
</dbReference>
<keyword evidence="2 3" id="KW-0175">Coiled coil</keyword>
<dbReference type="EMBL" id="JALJOR010000005">
    <property type="protein sequence ID" value="KAK9817150.1"/>
    <property type="molecule type" value="Genomic_DNA"/>
</dbReference>
<dbReference type="InterPro" id="IPR039505">
    <property type="entry name" value="DRC1/2_N"/>
</dbReference>
<accession>A0AAW1Q515</accession>
<feature type="domain" description="Dynein regulatory complex protein 1/2 N-terminal" evidence="4">
    <location>
        <begin position="79"/>
        <end position="176"/>
    </location>
</feature>
<dbReference type="Pfam" id="PF14772">
    <property type="entry name" value="NYD-SP28"/>
    <property type="match status" value="1"/>
</dbReference>
<evidence type="ECO:0000256" key="2">
    <source>
        <dbReference type="ARBA" id="ARBA00023054"/>
    </source>
</evidence>
<dbReference type="Proteomes" id="UP001489004">
    <property type="component" value="Unassembled WGS sequence"/>
</dbReference>
<dbReference type="AlphaFoldDB" id="A0AAW1Q515"/>
<feature type="coiled-coil region" evidence="3">
    <location>
        <begin position="236"/>
        <end position="338"/>
    </location>
</feature>
<comment type="similarity">
    <text evidence="1">Belongs to the DRC1 family.</text>
</comment>
<evidence type="ECO:0008006" key="8">
    <source>
        <dbReference type="Google" id="ProtNLM"/>
    </source>
</evidence>
<dbReference type="GO" id="GO:0003352">
    <property type="term" value="P:regulation of cilium movement"/>
    <property type="evidence" value="ECO:0007669"/>
    <property type="project" value="TreeGrafter"/>
</dbReference>
<dbReference type="InterPro" id="IPR039750">
    <property type="entry name" value="DRC1/DRC2"/>
</dbReference>
<keyword evidence="7" id="KW-1185">Reference proteome</keyword>
<evidence type="ECO:0000256" key="1">
    <source>
        <dbReference type="ARBA" id="ARBA00009688"/>
    </source>
</evidence>
<proteinExistence type="inferred from homology"/>
<organism evidence="6 7">
    <name type="scientific">[Myrmecia] bisecta</name>
    <dbReference type="NCBI Taxonomy" id="41462"/>
    <lineage>
        <taxon>Eukaryota</taxon>
        <taxon>Viridiplantae</taxon>
        <taxon>Chlorophyta</taxon>
        <taxon>core chlorophytes</taxon>
        <taxon>Trebouxiophyceae</taxon>
        <taxon>Trebouxiales</taxon>
        <taxon>Trebouxiaceae</taxon>
        <taxon>Myrmecia</taxon>
    </lineage>
</organism>
<evidence type="ECO:0000259" key="4">
    <source>
        <dbReference type="Pfam" id="PF14772"/>
    </source>
</evidence>
<feature type="domain" description="Dynein regulatory complex protein 1 C-terminal" evidence="5">
    <location>
        <begin position="492"/>
        <end position="550"/>
    </location>
</feature>
<comment type="caution">
    <text evidence="6">The sequence shown here is derived from an EMBL/GenBank/DDBJ whole genome shotgun (WGS) entry which is preliminary data.</text>
</comment>
<name>A0AAW1Q515_9CHLO</name>
<evidence type="ECO:0000313" key="7">
    <source>
        <dbReference type="Proteomes" id="UP001489004"/>
    </source>
</evidence>
<evidence type="ECO:0000259" key="5">
    <source>
        <dbReference type="Pfam" id="PF14775"/>
    </source>
</evidence>
<sequence>MEEELSSQSAREQRILARRNRIQERIAALKAGETSGDKRVEKADIAGRGLQQVFESKRRLLRLQQTTDLDVSAARVLGDAKEKERRIQDELQRQELRDRLLQEAEQSALQNAAVALQWVNLFGNEVPQDLYLEIQKQQAACNTIIASKDELTAGLKTQLKVKDDEYVRALKQQAEDADTLLQYMSQQLDEMHTAYKQELDEIESAFLQERADLTAANKADMDKLFEQRGTTEQKFMDRYLASAEEYQRLLEELRTADAEDYNVLKIRLETDVQNLEQHLEAMRATYQLNQEKLEYNYRVLVERDAENQSTINQQKRKISRQRDVLSTLKQRYQDCEKKSIDENMRVTDEYKRITEAFRDLQGKFKHFQAADMRRFGKVWAMKQEQMQGLAQQVLQADRLIHEQQLGWQWEEVVTCPGPQRPGGDCLAQTTFLHQAGSRKQLAHAPLDDAVQTSSCEEDCRAPDALDVDTLSHGAGVGQNFAGGRSGSQDMQVWRHTSDVVDEQLFQVWLGLEKNLLRYLELLKARNAGLGQVHTLQQQNDELRTLMSQYMVSAVSEELCIPPVPLMK</sequence>
<dbReference type="Pfam" id="PF14775">
    <property type="entry name" value="NYD-SP28_assoc"/>
    <property type="match status" value="1"/>
</dbReference>
<evidence type="ECO:0000256" key="3">
    <source>
        <dbReference type="SAM" id="Coils"/>
    </source>
</evidence>
<dbReference type="PANTHER" id="PTHR21625">
    <property type="entry name" value="NYD-SP28 PROTEIN"/>
    <property type="match status" value="1"/>
</dbReference>
<gene>
    <name evidence="6" type="ORF">WJX72_010361</name>
</gene>
<dbReference type="InterPro" id="IPR029440">
    <property type="entry name" value="DRC1_C"/>
</dbReference>
<dbReference type="GO" id="GO:0060285">
    <property type="term" value="P:cilium-dependent cell motility"/>
    <property type="evidence" value="ECO:0007669"/>
    <property type="project" value="TreeGrafter"/>
</dbReference>